<name>A0ABQ1VTE9_9BACL</name>
<evidence type="ECO:0000313" key="2">
    <source>
        <dbReference type="Proteomes" id="UP000608420"/>
    </source>
</evidence>
<accession>A0ABQ1VTE9</accession>
<evidence type="ECO:0008006" key="3">
    <source>
        <dbReference type="Google" id="ProtNLM"/>
    </source>
</evidence>
<keyword evidence="2" id="KW-1185">Reference proteome</keyword>
<gene>
    <name evidence="1" type="ORF">GCM10010913_19630</name>
</gene>
<protein>
    <recommendedName>
        <fullName evidence="3">Transposase IS701-like DDE domain-containing protein</fullName>
    </recommendedName>
</protein>
<reference evidence="2" key="1">
    <citation type="journal article" date="2019" name="Int. J. Syst. Evol. Microbiol.">
        <title>The Global Catalogue of Microorganisms (GCM) 10K type strain sequencing project: providing services to taxonomists for standard genome sequencing and annotation.</title>
        <authorList>
            <consortium name="The Broad Institute Genomics Platform"/>
            <consortium name="The Broad Institute Genome Sequencing Center for Infectious Disease"/>
            <person name="Wu L."/>
            <person name="Ma J."/>
        </authorList>
    </citation>
    <scope>NUCLEOTIDE SEQUENCE [LARGE SCALE GENOMIC DNA]</scope>
    <source>
        <strain evidence="2">CGMCC 1.15420</strain>
    </source>
</reference>
<dbReference type="Proteomes" id="UP000608420">
    <property type="component" value="Unassembled WGS sequence"/>
</dbReference>
<proteinExistence type="predicted"/>
<evidence type="ECO:0000313" key="1">
    <source>
        <dbReference type="EMBL" id="GGF97937.1"/>
    </source>
</evidence>
<comment type="caution">
    <text evidence="1">The sequence shown here is derived from an EMBL/GenBank/DDBJ whole genome shotgun (WGS) entry which is preliminary data.</text>
</comment>
<dbReference type="EMBL" id="BMIW01000011">
    <property type="protein sequence ID" value="GGF97937.1"/>
    <property type="molecule type" value="Genomic_DNA"/>
</dbReference>
<organism evidence="1 2">
    <name type="scientific">Paenibacillus aceti</name>
    <dbReference type="NCBI Taxonomy" id="1820010"/>
    <lineage>
        <taxon>Bacteria</taxon>
        <taxon>Bacillati</taxon>
        <taxon>Bacillota</taxon>
        <taxon>Bacilli</taxon>
        <taxon>Bacillales</taxon>
        <taxon>Paenibacillaceae</taxon>
        <taxon>Paenibacillus</taxon>
    </lineage>
</organism>
<sequence length="64" mass="7346">MNLYDKTFTHPDGSAYTKIDRVCDQAQTLPLPPHRGYCLVDSWFTCPRVMDAYARRQAITSSVH</sequence>